<name>A0A8R7VCD5_TRIUA</name>
<reference evidence="3" key="1">
    <citation type="journal article" date="2013" name="Nature">
        <title>Draft genome of the wheat A-genome progenitor Triticum urartu.</title>
        <authorList>
            <person name="Ling H.Q."/>
            <person name="Zhao S."/>
            <person name="Liu D."/>
            <person name="Wang J."/>
            <person name="Sun H."/>
            <person name="Zhang C."/>
            <person name="Fan H."/>
            <person name="Li D."/>
            <person name="Dong L."/>
            <person name="Tao Y."/>
            <person name="Gao C."/>
            <person name="Wu H."/>
            <person name="Li Y."/>
            <person name="Cui Y."/>
            <person name="Guo X."/>
            <person name="Zheng S."/>
            <person name="Wang B."/>
            <person name="Yu K."/>
            <person name="Liang Q."/>
            <person name="Yang W."/>
            <person name="Lou X."/>
            <person name="Chen J."/>
            <person name="Feng M."/>
            <person name="Jian J."/>
            <person name="Zhang X."/>
            <person name="Luo G."/>
            <person name="Jiang Y."/>
            <person name="Liu J."/>
            <person name="Wang Z."/>
            <person name="Sha Y."/>
            <person name="Zhang B."/>
            <person name="Wu H."/>
            <person name="Tang D."/>
            <person name="Shen Q."/>
            <person name="Xue P."/>
            <person name="Zou S."/>
            <person name="Wang X."/>
            <person name="Liu X."/>
            <person name="Wang F."/>
            <person name="Yang Y."/>
            <person name="An X."/>
            <person name="Dong Z."/>
            <person name="Zhang K."/>
            <person name="Zhang X."/>
            <person name="Luo M.C."/>
            <person name="Dvorak J."/>
            <person name="Tong Y."/>
            <person name="Wang J."/>
            <person name="Yang H."/>
            <person name="Li Z."/>
            <person name="Wang D."/>
            <person name="Zhang A."/>
            <person name="Wang J."/>
        </authorList>
    </citation>
    <scope>NUCLEOTIDE SEQUENCE</scope>
    <source>
        <strain evidence="3">cv. G1812</strain>
    </source>
</reference>
<evidence type="ECO:0000256" key="1">
    <source>
        <dbReference type="SAM" id="MobiDB-lite"/>
    </source>
</evidence>
<evidence type="ECO:0000313" key="3">
    <source>
        <dbReference type="Proteomes" id="UP000015106"/>
    </source>
</evidence>
<gene>
    <name evidence="2" type="primary">LOC125528649</name>
</gene>
<dbReference type="EnsemblPlants" id="TuG1812S0001009900.01.T01">
    <property type="protein sequence ID" value="TuG1812S0001009900.01.T01.s_cds39712"/>
    <property type="gene ID" value="TuG1812S0001009900.01"/>
</dbReference>
<dbReference type="Gramene" id="TuG1812S0001009900.01.T01">
    <property type="protein sequence ID" value="TuG1812S0001009900.01.T01.s_cds39712"/>
    <property type="gene ID" value="TuG1812S0001009900.01"/>
</dbReference>
<evidence type="ECO:0000313" key="2">
    <source>
        <dbReference type="EnsemblPlants" id="TuG1812S0001009900.01.T01.s_cds39712"/>
    </source>
</evidence>
<reference evidence="2" key="2">
    <citation type="submission" date="2022-06" db="UniProtKB">
        <authorList>
            <consortium name="EnsemblPlants"/>
        </authorList>
    </citation>
    <scope>IDENTIFICATION</scope>
</reference>
<proteinExistence type="predicted"/>
<sequence>MANGGGDGTLFQDQSMAGRGSSSSSLPVAAQDMASKECCSPSWRDVNAHNLSPAATEMSMPPSSERGRLGPMVIPAISISYTRMGVCGQCGLVAMKILLPKAVKLMPRWRTGTGNWRTGGPGNPNCTSLVQVSCKVSASTL</sequence>
<protein>
    <submittedName>
        <fullName evidence="2">Uncharacterized protein</fullName>
    </submittedName>
</protein>
<keyword evidence="3" id="KW-1185">Reference proteome</keyword>
<dbReference type="Proteomes" id="UP000015106">
    <property type="component" value="Unassembled WGS sequence"/>
</dbReference>
<feature type="region of interest" description="Disordered" evidence="1">
    <location>
        <begin position="1"/>
        <end position="27"/>
    </location>
</feature>
<organism evidence="2 3">
    <name type="scientific">Triticum urartu</name>
    <name type="common">Red wild einkorn</name>
    <name type="synonym">Crithodium urartu</name>
    <dbReference type="NCBI Taxonomy" id="4572"/>
    <lineage>
        <taxon>Eukaryota</taxon>
        <taxon>Viridiplantae</taxon>
        <taxon>Streptophyta</taxon>
        <taxon>Embryophyta</taxon>
        <taxon>Tracheophyta</taxon>
        <taxon>Spermatophyta</taxon>
        <taxon>Magnoliopsida</taxon>
        <taxon>Liliopsida</taxon>
        <taxon>Poales</taxon>
        <taxon>Poaceae</taxon>
        <taxon>BOP clade</taxon>
        <taxon>Pooideae</taxon>
        <taxon>Triticodae</taxon>
        <taxon>Triticeae</taxon>
        <taxon>Triticinae</taxon>
        <taxon>Triticum</taxon>
    </lineage>
</organism>
<accession>A0A8R7VCD5</accession>
<dbReference type="AlphaFoldDB" id="A0A8R7VCD5"/>